<dbReference type="Pfam" id="PF10021">
    <property type="entry name" value="PARG_cat_microb"/>
    <property type="match status" value="1"/>
</dbReference>
<evidence type="ECO:0000313" key="3">
    <source>
        <dbReference type="Proteomes" id="UP001428290"/>
    </source>
</evidence>
<dbReference type="PANTHER" id="PTHR35596">
    <property type="entry name" value="DUF2263 DOMAIN-CONTAINING PROTEIN"/>
    <property type="match status" value="1"/>
</dbReference>
<sequence length="271" mass="29573">MKREERKGIAQRTLDALAEGSYVNQAGQSVDIRAAQHAAEQASTIIWPDTALAANRSASQQPRISVCAATTLATAQTHAQTGQRVAILNFASAKNPGGGFLGGSQAQEESIARSSGLYPCLTRCSEFYRFHKQQNNLLYSDALIWSPQVPVLCDDAGNWLDQPYLVDVITVAAVNAGAIRQNRTGQSSEVEPAMHQRMQRLLAFCATQPIERLILGAWGCGVFGNDPTMIASLFKQVIGQQAWPFTQIDFAIYDPSPRRTTVALFVDIFKD</sequence>
<dbReference type="PANTHER" id="PTHR35596:SF1">
    <property type="entry name" value="MICROBIAL-TYPE PARG CATALYTIC DOMAIN-CONTAINING PROTEIN"/>
    <property type="match status" value="1"/>
</dbReference>
<feature type="domain" description="Microbial-type PARG catalytic" evidence="1">
    <location>
        <begin position="10"/>
        <end position="152"/>
    </location>
</feature>
<protein>
    <recommendedName>
        <fullName evidence="1">Microbial-type PARG catalytic domain-containing protein</fullName>
    </recommendedName>
</protein>
<dbReference type="Gene3D" id="3.40.220.10">
    <property type="entry name" value="Leucine Aminopeptidase, subunit E, domain 1"/>
    <property type="match status" value="1"/>
</dbReference>
<dbReference type="PIRSF" id="PIRSF014899">
    <property type="entry name" value="UCP014899"/>
    <property type="match status" value="1"/>
</dbReference>
<reference evidence="2 3" key="1">
    <citation type="submission" date="2024-02" db="EMBL/GenBank/DDBJ databases">
        <title>Herpetosiphon gulosus NBRC 112829.</title>
        <authorList>
            <person name="Ichikawa N."/>
            <person name="Katano-Makiyama Y."/>
            <person name="Hidaka K."/>
        </authorList>
    </citation>
    <scope>NUCLEOTIDE SEQUENCE [LARGE SCALE GENOMIC DNA]</scope>
    <source>
        <strain evidence="2 3">NBRC 112829</strain>
    </source>
</reference>
<organism evidence="2 3">
    <name type="scientific">Herpetosiphon gulosus</name>
    <dbReference type="NCBI Taxonomy" id="1973496"/>
    <lineage>
        <taxon>Bacteria</taxon>
        <taxon>Bacillati</taxon>
        <taxon>Chloroflexota</taxon>
        <taxon>Chloroflexia</taxon>
        <taxon>Herpetosiphonales</taxon>
        <taxon>Herpetosiphonaceae</taxon>
        <taxon>Herpetosiphon</taxon>
    </lineage>
</organism>
<dbReference type="EMBL" id="BAABRU010000003">
    <property type="protein sequence ID" value="GAA5527082.1"/>
    <property type="molecule type" value="Genomic_DNA"/>
</dbReference>
<dbReference type="SUPFAM" id="SSF52949">
    <property type="entry name" value="Macro domain-like"/>
    <property type="match status" value="1"/>
</dbReference>
<dbReference type="InterPro" id="IPR012664">
    <property type="entry name" value="CHP02452"/>
</dbReference>
<dbReference type="InterPro" id="IPR019261">
    <property type="entry name" value="PARG_cat_microbial"/>
</dbReference>
<dbReference type="NCBIfam" id="TIGR02452">
    <property type="entry name" value="TIGR02452 family protein"/>
    <property type="match status" value="1"/>
</dbReference>
<dbReference type="RefSeq" id="WP_345720717.1">
    <property type="nucleotide sequence ID" value="NZ_BAABRU010000003.1"/>
</dbReference>
<proteinExistence type="predicted"/>
<keyword evidence="3" id="KW-1185">Reference proteome</keyword>
<dbReference type="InterPro" id="IPR043472">
    <property type="entry name" value="Macro_dom-like"/>
</dbReference>
<gene>
    <name evidence="2" type="ORF">Hgul01_00864</name>
</gene>
<evidence type="ECO:0000313" key="2">
    <source>
        <dbReference type="EMBL" id="GAA5527082.1"/>
    </source>
</evidence>
<comment type="caution">
    <text evidence="2">The sequence shown here is derived from an EMBL/GenBank/DDBJ whole genome shotgun (WGS) entry which is preliminary data.</text>
</comment>
<name>A0ABP9WV45_9CHLR</name>
<accession>A0ABP9WV45</accession>
<evidence type="ECO:0000259" key="1">
    <source>
        <dbReference type="Pfam" id="PF10021"/>
    </source>
</evidence>
<dbReference type="Proteomes" id="UP001428290">
    <property type="component" value="Unassembled WGS sequence"/>
</dbReference>